<dbReference type="EMBL" id="MU393464">
    <property type="protein sequence ID" value="KAI4865968.1"/>
    <property type="molecule type" value="Genomic_DNA"/>
</dbReference>
<keyword evidence="2" id="KW-1185">Reference proteome</keyword>
<gene>
    <name evidence="1" type="ORF">F4820DRAFT_271561</name>
</gene>
<evidence type="ECO:0000313" key="2">
    <source>
        <dbReference type="Proteomes" id="UP001497700"/>
    </source>
</evidence>
<proteinExistence type="predicted"/>
<name>A0ACB9Z391_9PEZI</name>
<accession>A0ACB9Z391</accession>
<organism evidence="1 2">
    <name type="scientific">Hypoxylon rubiginosum</name>
    <dbReference type="NCBI Taxonomy" id="110542"/>
    <lineage>
        <taxon>Eukaryota</taxon>
        <taxon>Fungi</taxon>
        <taxon>Dikarya</taxon>
        <taxon>Ascomycota</taxon>
        <taxon>Pezizomycotina</taxon>
        <taxon>Sordariomycetes</taxon>
        <taxon>Xylariomycetidae</taxon>
        <taxon>Xylariales</taxon>
        <taxon>Hypoxylaceae</taxon>
        <taxon>Hypoxylon</taxon>
    </lineage>
</organism>
<sequence length="1761" mass="192417">MTTQLLSTELTNLIQESKRKHNDLRQAAEKSLEELKTIRATNEAQLAAELSQKINFVNPFVIACGTRNAKFTGIAIVCLSRLILVTALPRSKLSPVLEALREATSAGLDVQLKILQALPTLLQNYSREIQGDLLVTALNICFILQTTKNGVVNNTAAATLQQLVMTVFEKVAAEDKSGSNGPFVGDAPAGDGDVQLRAASMDAYRIFRDICLMTENQRPEYLRFTGLPQTFGLELIESVLSQHTVIFTESRHPEQAYILRTTVMPFVIKEMSAKPNFAISVRLARILYTLLRKHLDVLPSEGGEALDTLTQLLDQDASPWRRALCMEVFRGIFSEPPLLRRIFVLYDSKEGEKNILKNLTATFVRVSTEKPVVIGLGHQSTIPVANPYASMGGSADHAMLEASGVTGIIGGSVGDSHSTGISSHWSTVRVACIDQLDKTEPPPFPESYVYALTLSCITSLSEGLAKFILPLTVPPDNRSRKRGAKQPETGRESPAPFEGDDNNGQKTIVERTATISTIERSGSFKKNPVPLNPLAVKDHPLRAEVEICAAIIDECWPAILATCSTFLYAALDSEYYHGLVRAFQKFAHVAGLLHLATPRDAFLTTLGKAAVPPNVFSACLNTGPSKPATPSPAAETPNSILGNARGLLSVDNLVTPVGAAGERQRQASFDANNIPQTLNTRNLLCLRALLNLGIALGPTLSGSWSIILETLQQADFVLFSTGKSPGRTPMAGKGPDPKAENEAASLLANFSTEIRAVETAASRLFESTVDFPNDAFAEVVDAICSLLDQQPEPASEPPSRPQSSSTLTPPIPGLRTPTGQHRRLLSVSSIAPGGPSQEDQFALAKIGELAAINIERLLTYPPDVSGWTRIIAELVNTLSSIAMPVQIRSRAADILVQLTLDAAKAVGGVDDETRSRVQLRLLEALRDSLLPLQREDRSSSVATHSTDIDIHKIILEGLKSLLDDCGDALLSGWEITFEVIGSIFIQRRFGNDTTQDASGQSFPLTTRSSKLIRSAFNSMQLICSDFLGSLPKSCFLILVDTLYKFCSQDDDLNIALTTVTFFWVLSDFLSGRSKLLPITDGLVDDPDGVSLVEKASNAEDESSDAALWMLLLLRLTTVTTDERLDLRNSAIQTLLRIFDAYGDRLGPEAWSVCIKSVIFKLLSSIEKELEAVGKADTDEKIRYDWYDTAVVVLNGISSLLADYLDVLTAHPTFNSYWQQLLGHFASLLDFQVLEISTATFKALTQMLSQSQNGTKQNFNKTTIDLAWDLWSRSVPVSKAGNTGKIRDNQNCLLAYVGALRDVYRLIQADLTVDRIRRMLTLLREVMQVATPGAYVADIDHLTPLQGQVLEVIKMLRTDLPGAPSALISQTSEFISLAFLEGHDMSYQRSAQKRTYVAMSKASMSILESLIVTHASDVKIYSDGAFFTALTALSKPIVLKYGFPIITKTEQPWKQSTTSALVILEATLPQLQKLEINRPNLQSIWEMIVTIANGIISAECDVPPDRVNILEDQDFDISSFLKLRELIIPSLGAEVVADKTRKVFAENLFRMSIIHSPAPEESSLIYGSGGSDVVGLSNLYKSRRGRTADPPPAKREKMCYICLDELFALVANQSEATTPQITVQPPTPGFPPPQASSNNNMSLESPHALHVRLARTTAPYLILRAALTLRAYIADQPLRGRMPQPLSQRIELKRVLERLVELKSEPDAIPDTPNVESESRKHLLRLYPLLVSATRVAGTSADEGVLGLLNKALEVVGSELGV</sequence>
<reference evidence="1 2" key="1">
    <citation type="journal article" date="2022" name="New Phytol.">
        <title>Ecological generalism drives hyperdiversity of secondary metabolite gene clusters in xylarialean endophytes.</title>
        <authorList>
            <person name="Franco M.E.E."/>
            <person name="Wisecaver J.H."/>
            <person name="Arnold A.E."/>
            <person name="Ju Y.M."/>
            <person name="Slot J.C."/>
            <person name="Ahrendt S."/>
            <person name="Moore L.P."/>
            <person name="Eastman K.E."/>
            <person name="Scott K."/>
            <person name="Konkel Z."/>
            <person name="Mondo S.J."/>
            <person name="Kuo A."/>
            <person name="Hayes R.D."/>
            <person name="Haridas S."/>
            <person name="Andreopoulos B."/>
            <person name="Riley R."/>
            <person name="LaButti K."/>
            <person name="Pangilinan J."/>
            <person name="Lipzen A."/>
            <person name="Amirebrahimi M."/>
            <person name="Yan J."/>
            <person name="Adam C."/>
            <person name="Keymanesh K."/>
            <person name="Ng V."/>
            <person name="Louie K."/>
            <person name="Northen T."/>
            <person name="Drula E."/>
            <person name="Henrissat B."/>
            <person name="Hsieh H.M."/>
            <person name="Youens-Clark K."/>
            <person name="Lutzoni F."/>
            <person name="Miadlikowska J."/>
            <person name="Eastwood D.C."/>
            <person name="Hamelin R.C."/>
            <person name="Grigoriev I.V."/>
            <person name="U'Ren J.M."/>
        </authorList>
    </citation>
    <scope>NUCLEOTIDE SEQUENCE [LARGE SCALE GENOMIC DNA]</scope>
    <source>
        <strain evidence="1 2">CBS 119005</strain>
    </source>
</reference>
<dbReference type="Proteomes" id="UP001497700">
    <property type="component" value="Unassembled WGS sequence"/>
</dbReference>
<protein>
    <submittedName>
        <fullName evidence="1">Uncharacterized protein</fullName>
    </submittedName>
</protein>
<evidence type="ECO:0000313" key="1">
    <source>
        <dbReference type="EMBL" id="KAI4865968.1"/>
    </source>
</evidence>
<comment type="caution">
    <text evidence="1">The sequence shown here is derived from an EMBL/GenBank/DDBJ whole genome shotgun (WGS) entry which is preliminary data.</text>
</comment>